<sequence length="169" mass="17665">MFSQFAESYINHGRTRAEFIPFKRAKTGSAQYHSSAHLKLNQLLGAGSCFQPSSSARESLHCAVGMATFAGFSKGLEGSGATRVCNGDSPSQGPSWRLVGDSSSVAQDATRRGLVGRTGSATAAVSGVPRTWQAFLARGCGTAAALHRRLMRLGGQALLGPVGVPGRRK</sequence>
<name>A0A6A6QRV5_9PEZI</name>
<proteinExistence type="predicted"/>
<dbReference type="AlphaFoldDB" id="A0A6A6QRV5"/>
<keyword evidence="2" id="KW-1185">Reference proteome</keyword>
<accession>A0A6A6QRV5</accession>
<dbReference type="OrthoDB" id="10540336at2759"/>
<protein>
    <submittedName>
        <fullName evidence="1">Uncharacterized protein</fullName>
    </submittedName>
</protein>
<gene>
    <name evidence="1" type="ORF">BU16DRAFT_540139</name>
</gene>
<dbReference type="Proteomes" id="UP000799750">
    <property type="component" value="Unassembled WGS sequence"/>
</dbReference>
<evidence type="ECO:0000313" key="2">
    <source>
        <dbReference type="Proteomes" id="UP000799750"/>
    </source>
</evidence>
<organism evidence="1 2">
    <name type="scientific">Lophium mytilinum</name>
    <dbReference type="NCBI Taxonomy" id="390894"/>
    <lineage>
        <taxon>Eukaryota</taxon>
        <taxon>Fungi</taxon>
        <taxon>Dikarya</taxon>
        <taxon>Ascomycota</taxon>
        <taxon>Pezizomycotina</taxon>
        <taxon>Dothideomycetes</taxon>
        <taxon>Pleosporomycetidae</taxon>
        <taxon>Mytilinidiales</taxon>
        <taxon>Mytilinidiaceae</taxon>
        <taxon>Lophium</taxon>
    </lineage>
</organism>
<reference evidence="1" key="1">
    <citation type="journal article" date="2020" name="Stud. Mycol.">
        <title>101 Dothideomycetes genomes: a test case for predicting lifestyles and emergence of pathogens.</title>
        <authorList>
            <person name="Haridas S."/>
            <person name="Albert R."/>
            <person name="Binder M."/>
            <person name="Bloem J."/>
            <person name="Labutti K."/>
            <person name="Salamov A."/>
            <person name="Andreopoulos B."/>
            <person name="Baker S."/>
            <person name="Barry K."/>
            <person name="Bills G."/>
            <person name="Bluhm B."/>
            <person name="Cannon C."/>
            <person name="Castanera R."/>
            <person name="Culley D."/>
            <person name="Daum C."/>
            <person name="Ezra D."/>
            <person name="Gonzalez J."/>
            <person name="Henrissat B."/>
            <person name="Kuo A."/>
            <person name="Liang C."/>
            <person name="Lipzen A."/>
            <person name="Lutzoni F."/>
            <person name="Magnuson J."/>
            <person name="Mondo S."/>
            <person name="Nolan M."/>
            <person name="Ohm R."/>
            <person name="Pangilinan J."/>
            <person name="Park H.-J."/>
            <person name="Ramirez L."/>
            <person name="Alfaro M."/>
            <person name="Sun H."/>
            <person name="Tritt A."/>
            <person name="Yoshinaga Y."/>
            <person name="Zwiers L.-H."/>
            <person name="Turgeon B."/>
            <person name="Goodwin S."/>
            <person name="Spatafora J."/>
            <person name="Crous P."/>
            <person name="Grigoriev I."/>
        </authorList>
    </citation>
    <scope>NUCLEOTIDE SEQUENCE</scope>
    <source>
        <strain evidence="1">CBS 269.34</strain>
    </source>
</reference>
<dbReference type="EMBL" id="MU004190">
    <property type="protein sequence ID" value="KAF2494899.1"/>
    <property type="molecule type" value="Genomic_DNA"/>
</dbReference>
<evidence type="ECO:0000313" key="1">
    <source>
        <dbReference type="EMBL" id="KAF2494899.1"/>
    </source>
</evidence>